<dbReference type="InterPro" id="IPR001368">
    <property type="entry name" value="TNFR/NGFR_Cys_rich_reg"/>
</dbReference>
<sequence length="454" mass="50120">MEFLRYVFRFLTLLYVFNLAHFAWSNTCSNPPECKGGSVNEDCSCKFCEADQYISLNTGTAQCRSCTQKCKASRFLTEVKKCTVNFNRECHCEKGYFCEIPIQYTCRRCKPCPEGTFINITSRNERCRQHTNCARLGMMLISKGNRTHDHVCAHISTHSTPSDLSISTDKPGHRTTREENSVLTPNDQFRIQSTVEESIQKPEKGTITTERDTKAAVQYHTKNVNPNSGSTAPELSLSVSVKSGAPSPLYDPGSSQTLGPYPEAQVSHTWLPLMLLCCCASVILLLGLVKRHKSLVLIGPQFEKNRALVQDSESLESVHMLSPVQSPVCPLVSDRGDSYSLDGKEPNTEGVQQVTADHKCGRENVNNTVGSIFIYSPGMVVLGATNSPDRKGETEERQEEDGHSVEGQALTSTPQQESHEESVGLSSSERTPEGGPVQEAERKELCYPIPASGK</sequence>
<dbReference type="PANTHER" id="PTHR23097">
    <property type="entry name" value="TUMOR NECROSIS FACTOR RECEPTOR SUPERFAMILY MEMBER"/>
    <property type="match status" value="1"/>
</dbReference>
<protein>
    <recommendedName>
        <fullName evidence="10">TNFR-Cys domain-containing protein</fullName>
    </recommendedName>
</protein>
<evidence type="ECO:0000256" key="7">
    <source>
        <dbReference type="ARBA" id="ARBA00023180"/>
    </source>
</evidence>
<feature type="compositionally biased region" description="Basic and acidic residues" evidence="8">
    <location>
        <begin position="388"/>
        <end position="404"/>
    </location>
</feature>
<dbReference type="AlphaFoldDB" id="A0A8T3DDC6"/>
<evidence type="ECO:0000256" key="3">
    <source>
        <dbReference type="ARBA" id="ARBA00022703"/>
    </source>
</evidence>
<keyword evidence="6" id="KW-1015">Disulfide bond</keyword>
<comment type="subcellular location">
    <subcellularLocation>
        <location evidence="1">Secreted</location>
    </subcellularLocation>
</comment>
<reference evidence="11" key="1">
    <citation type="submission" date="2021-01" db="EMBL/GenBank/DDBJ databases">
        <authorList>
            <person name="Zahm M."/>
            <person name="Roques C."/>
            <person name="Cabau C."/>
            <person name="Klopp C."/>
            <person name="Donnadieu C."/>
            <person name="Jouanno E."/>
            <person name="Lampietro C."/>
            <person name="Louis A."/>
            <person name="Herpin A."/>
            <person name="Echchiki A."/>
            <person name="Berthelot C."/>
            <person name="Parey E."/>
            <person name="Roest-Crollius H."/>
            <person name="Braasch I."/>
            <person name="Postlethwait J."/>
            <person name="Bobe J."/>
            <person name="Montfort J."/>
            <person name="Bouchez O."/>
            <person name="Begum T."/>
            <person name="Mejri S."/>
            <person name="Adams A."/>
            <person name="Chen W.-J."/>
            <person name="Guiguen Y."/>
        </authorList>
    </citation>
    <scope>NUCLEOTIDE SEQUENCE</scope>
    <source>
        <tissue evidence="11">Blood</tissue>
    </source>
</reference>
<dbReference type="PANTHER" id="PTHR23097:SF181">
    <property type="entry name" value="CASPASE-8-LIKE"/>
    <property type="match status" value="1"/>
</dbReference>
<feature type="domain" description="TNFR-Cys" evidence="10">
    <location>
        <begin position="48"/>
        <end position="90"/>
    </location>
</feature>
<evidence type="ECO:0000256" key="8">
    <source>
        <dbReference type="SAM" id="MobiDB-lite"/>
    </source>
</evidence>
<evidence type="ECO:0000259" key="10">
    <source>
        <dbReference type="SMART" id="SM00208"/>
    </source>
</evidence>
<organism evidence="11 12">
    <name type="scientific">Albula goreensis</name>
    <dbReference type="NCBI Taxonomy" id="1534307"/>
    <lineage>
        <taxon>Eukaryota</taxon>
        <taxon>Metazoa</taxon>
        <taxon>Chordata</taxon>
        <taxon>Craniata</taxon>
        <taxon>Vertebrata</taxon>
        <taxon>Euteleostomi</taxon>
        <taxon>Actinopterygii</taxon>
        <taxon>Neopterygii</taxon>
        <taxon>Teleostei</taxon>
        <taxon>Albuliformes</taxon>
        <taxon>Albulidae</taxon>
        <taxon>Albula</taxon>
    </lineage>
</organism>
<evidence type="ECO:0000256" key="1">
    <source>
        <dbReference type="ARBA" id="ARBA00004613"/>
    </source>
</evidence>
<dbReference type="GO" id="GO:0006915">
    <property type="term" value="P:apoptotic process"/>
    <property type="evidence" value="ECO:0007669"/>
    <property type="project" value="UniProtKB-KW"/>
</dbReference>
<evidence type="ECO:0000256" key="6">
    <source>
        <dbReference type="ARBA" id="ARBA00023157"/>
    </source>
</evidence>
<dbReference type="EMBL" id="JAERUA010000012">
    <property type="protein sequence ID" value="KAI1892525.1"/>
    <property type="molecule type" value="Genomic_DNA"/>
</dbReference>
<keyword evidence="4 9" id="KW-0732">Signal</keyword>
<evidence type="ECO:0000313" key="11">
    <source>
        <dbReference type="EMBL" id="KAI1892525.1"/>
    </source>
</evidence>
<dbReference type="Proteomes" id="UP000829720">
    <property type="component" value="Unassembled WGS sequence"/>
</dbReference>
<keyword evidence="5" id="KW-0677">Repeat</keyword>
<dbReference type="OrthoDB" id="8633482at2759"/>
<proteinExistence type="predicted"/>
<name>A0A8T3DDC6_9TELE</name>
<feature type="domain" description="TNFR-Cys" evidence="10">
    <location>
        <begin position="112"/>
        <end position="152"/>
    </location>
</feature>
<feature type="chain" id="PRO_5035910746" description="TNFR-Cys domain-containing protein" evidence="9">
    <location>
        <begin position="26"/>
        <end position="454"/>
    </location>
</feature>
<comment type="caution">
    <text evidence="11">The sequence shown here is derived from an EMBL/GenBank/DDBJ whole genome shotgun (WGS) entry which is preliminary data.</text>
</comment>
<evidence type="ECO:0000313" key="12">
    <source>
        <dbReference type="Proteomes" id="UP000829720"/>
    </source>
</evidence>
<feature type="signal peptide" evidence="9">
    <location>
        <begin position="1"/>
        <end position="25"/>
    </location>
</feature>
<feature type="region of interest" description="Disordered" evidence="8">
    <location>
        <begin position="384"/>
        <end position="454"/>
    </location>
</feature>
<keyword evidence="12" id="KW-1185">Reference proteome</keyword>
<evidence type="ECO:0000256" key="2">
    <source>
        <dbReference type="ARBA" id="ARBA00022525"/>
    </source>
</evidence>
<keyword evidence="7" id="KW-0325">Glycoprotein</keyword>
<evidence type="ECO:0000256" key="4">
    <source>
        <dbReference type="ARBA" id="ARBA00022729"/>
    </source>
</evidence>
<evidence type="ECO:0000256" key="9">
    <source>
        <dbReference type="SAM" id="SignalP"/>
    </source>
</evidence>
<dbReference type="SMART" id="SM00208">
    <property type="entry name" value="TNFR"/>
    <property type="match status" value="2"/>
</dbReference>
<dbReference type="Gene3D" id="2.10.50.10">
    <property type="entry name" value="Tumor Necrosis Factor Receptor, subunit A, domain 2"/>
    <property type="match status" value="1"/>
</dbReference>
<evidence type="ECO:0000256" key="5">
    <source>
        <dbReference type="ARBA" id="ARBA00022737"/>
    </source>
</evidence>
<dbReference type="SUPFAM" id="SSF57586">
    <property type="entry name" value="TNF receptor-like"/>
    <property type="match status" value="1"/>
</dbReference>
<gene>
    <name evidence="11" type="ORF">AGOR_G00134490</name>
</gene>
<dbReference type="GO" id="GO:0005576">
    <property type="term" value="C:extracellular region"/>
    <property type="evidence" value="ECO:0007669"/>
    <property type="project" value="UniProtKB-SubCell"/>
</dbReference>
<dbReference type="InterPro" id="IPR052459">
    <property type="entry name" value="TNFRSF_decoy_receptor"/>
</dbReference>
<keyword evidence="3" id="KW-0053">Apoptosis</keyword>
<accession>A0A8T3DDC6</accession>
<keyword evidence="2" id="KW-0964">Secreted</keyword>